<feature type="compositionally biased region" description="Polar residues" evidence="1">
    <location>
        <begin position="1"/>
        <end position="14"/>
    </location>
</feature>
<name>A0ABR0BDW4_PURLI</name>
<dbReference type="Proteomes" id="UP001287286">
    <property type="component" value="Unassembled WGS sequence"/>
</dbReference>
<keyword evidence="3" id="KW-1185">Reference proteome</keyword>
<evidence type="ECO:0000256" key="1">
    <source>
        <dbReference type="SAM" id="MobiDB-lite"/>
    </source>
</evidence>
<comment type="caution">
    <text evidence="2">The sequence shown here is derived from an EMBL/GenBank/DDBJ whole genome shotgun (WGS) entry which is preliminary data.</text>
</comment>
<accession>A0ABR0BDW4</accession>
<dbReference type="EMBL" id="JAWRVI010000234">
    <property type="protein sequence ID" value="KAK4071122.1"/>
    <property type="molecule type" value="Genomic_DNA"/>
</dbReference>
<feature type="compositionally biased region" description="Polar residues" evidence="1">
    <location>
        <begin position="34"/>
        <end position="43"/>
    </location>
</feature>
<feature type="region of interest" description="Disordered" evidence="1">
    <location>
        <begin position="1"/>
        <end position="65"/>
    </location>
</feature>
<protein>
    <submittedName>
        <fullName evidence="2">Uncharacterized protein</fullName>
    </submittedName>
</protein>
<organism evidence="2 3">
    <name type="scientific">Purpureocillium lilacinum</name>
    <name type="common">Paecilomyces lilacinus</name>
    <dbReference type="NCBI Taxonomy" id="33203"/>
    <lineage>
        <taxon>Eukaryota</taxon>
        <taxon>Fungi</taxon>
        <taxon>Dikarya</taxon>
        <taxon>Ascomycota</taxon>
        <taxon>Pezizomycotina</taxon>
        <taxon>Sordariomycetes</taxon>
        <taxon>Hypocreomycetidae</taxon>
        <taxon>Hypocreales</taxon>
        <taxon>Ophiocordycipitaceae</taxon>
        <taxon>Purpureocillium</taxon>
    </lineage>
</organism>
<reference evidence="2 3" key="1">
    <citation type="journal article" date="2024" name="Microbiol. Resour. Announc.">
        <title>Genome annotations for the ascomycete fungi Trichoderma harzianum, Trichoderma aggressivum, and Purpureocillium lilacinum.</title>
        <authorList>
            <person name="Beijen E.P.W."/>
            <person name="Ohm R.A."/>
        </authorList>
    </citation>
    <scope>NUCLEOTIDE SEQUENCE [LARGE SCALE GENOMIC DNA]</scope>
    <source>
        <strain evidence="2 3">CBS 150709</strain>
    </source>
</reference>
<evidence type="ECO:0000313" key="2">
    <source>
        <dbReference type="EMBL" id="KAK4071122.1"/>
    </source>
</evidence>
<sequence>MHCQRSTGDSTINQRHQRKAALKTARGEKATAPRCTSQLARSRQSPEPLPLPSEYLPGNKHDPPHVHKRCSTFAQKDLSKVLKFRQIEAFNAPTASRTCFTTSGRRGYVYGRPAMPSTHKVARYHLPAGVNKWEKVREVYLKQLVSHATKLDSAFHSSPADNSHKNDA</sequence>
<proteinExistence type="predicted"/>
<evidence type="ECO:0000313" key="3">
    <source>
        <dbReference type="Proteomes" id="UP001287286"/>
    </source>
</evidence>
<gene>
    <name evidence="2" type="ORF">Purlil1_13509</name>
</gene>